<evidence type="ECO:0000256" key="1">
    <source>
        <dbReference type="SAM" id="Phobius"/>
    </source>
</evidence>
<reference evidence="2 3" key="1">
    <citation type="submission" date="2022-10" db="EMBL/GenBank/DDBJ databases">
        <title>Defluviimonas sp. nov., isolated from ocean surface sediments.</title>
        <authorList>
            <person name="He W."/>
            <person name="Wang L."/>
            <person name="Zhang D.-F."/>
        </authorList>
    </citation>
    <scope>NUCLEOTIDE SEQUENCE [LARGE SCALE GENOMIC DNA]</scope>
    <source>
        <strain evidence="2 3">WL0024</strain>
    </source>
</reference>
<organism evidence="2 3">
    <name type="scientific">Albidovulum salinarum</name>
    <dbReference type="NCBI Taxonomy" id="2984153"/>
    <lineage>
        <taxon>Bacteria</taxon>
        <taxon>Pseudomonadati</taxon>
        <taxon>Pseudomonadota</taxon>
        <taxon>Alphaproteobacteria</taxon>
        <taxon>Rhodobacterales</taxon>
        <taxon>Paracoccaceae</taxon>
        <taxon>Albidovulum</taxon>
    </lineage>
</organism>
<protein>
    <submittedName>
        <fullName evidence="2">Uncharacterized protein</fullName>
    </submittedName>
</protein>
<keyword evidence="1" id="KW-1133">Transmembrane helix</keyword>
<gene>
    <name evidence="2" type="ORF">OEZ60_01985</name>
</gene>
<dbReference type="EMBL" id="JAOVQO010000001">
    <property type="protein sequence ID" value="MCU9846767.1"/>
    <property type="molecule type" value="Genomic_DNA"/>
</dbReference>
<evidence type="ECO:0000313" key="2">
    <source>
        <dbReference type="EMBL" id="MCU9846767.1"/>
    </source>
</evidence>
<keyword evidence="3" id="KW-1185">Reference proteome</keyword>
<dbReference type="RefSeq" id="WP_263332680.1">
    <property type="nucleotide sequence ID" value="NZ_JAOVQO010000001.1"/>
</dbReference>
<dbReference type="Proteomes" id="UP001209535">
    <property type="component" value="Unassembled WGS sequence"/>
</dbReference>
<accession>A0ABT2WYK9</accession>
<keyword evidence="1" id="KW-0472">Membrane</keyword>
<evidence type="ECO:0000313" key="3">
    <source>
        <dbReference type="Proteomes" id="UP001209535"/>
    </source>
</evidence>
<comment type="caution">
    <text evidence="2">The sequence shown here is derived from an EMBL/GenBank/DDBJ whole genome shotgun (WGS) entry which is preliminary data.</text>
</comment>
<name>A0ABT2WYK9_9RHOB</name>
<proteinExistence type="predicted"/>
<keyword evidence="1" id="KW-0812">Transmembrane</keyword>
<feature type="transmembrane region" description="Helical" evidence="1">
    <location>
        <begin position="35"/>
        <end position="53"/>
    </location>
</feature>
<sequence>MERLSSDWLAEIDRRADIYEAIGDEAEGCMTAIDYLGIAALMLSLTIGFWMWVA</sequence>